<keyword evidence="2" id="KW-0648">Protein biosynthesis</keyword>
<feature type="non-terminal residue" evidence="3">
    <location>
        <position position="1"/>
    </location>
</feature>
<reference evidence="3 4" key="1">
    <citation type="journal article" date="2018" name="PLoS ONE">
        <title>The draft genome of Kipferlia bialata reveals reductive genome evolution in fornicate parasites.</title>
        <authorList>
            <person name="Tanifuji G."/>
            <person name="Takabayashi S."/>
            <person name="Kume K."/>
            <person name="Takagi M."/>
            <person name="Nakayama T."/>
            <person name="Kamikawa R."/>
            <person name="Inagaki Y."/>
            <person name="Hashimoto T."/>
        </authorList>
    </citation>
    <scope>NUCLEOTIDE SEQUENCE [LARGE SCALE GENOMIC DNA]</scope>
    <source>
        <strain evidence="3">NY0173</strain>
    </source>
</reference>
<dbReference type="GO" id="GO:0042256">
    <property type="term" value="P:cytosolic ribosome assembly"/>
    <property type="evidence" value="ECO:0007669"/>
    <property type="project" value="InterPro"/>
</dbReference>
<protein>
    <submittedName>
        <fullName evidence="3">Translation initiation factor IF6</fullName>
    </submittedName>
</protein>
<dbReference type="AlphaFoldDB" id="A0A9K3CXH8"/>
<name>A0A9K3CXH8_9EUKA</name>
<accession>A0A9K3CXH8</accession>
<dbReference type="EMBL" id="BDIP01001061">
    <property type="protein sequence ID" value="GIQ83464.1"/>
    <property type="molecule type" value="Genomic_DNA"/>
</dbReference>
<dbReference type="Pfam" id="PF01912">
    <property type="entry name" value="eIF-6"/>
    <property type="match status" value="1"/>
</dbReference>
<dbReference type="OrthoDB" id="4155914at2759"/>
<dbReference type="Proteomes" id="UP000265618">
    <property type="component" value="Unassembled WGS sequence"/>
</dbReference>
<dbReference type="Gene3D" id="3.75.10.10">
    <property type="entry name" value="L-arginine/glycine Amidinotransferase, Chain A"/>
    <property type="match status" value="1"/>
</dbReference>
<dbReference type="PANTHER" id="PTHR10784">
    <property type="entry name" value="TRANSLATION INITIATION FACTOR 6"/>
    <property type="match status" value="1"/>
</dbReference>
<organism evidence="3 4">
    <name type="scientific">Kipferlia bialata</name>
    <dbReference type="NCBI Taxonomy" id="797122"/>
    <lineage>
        <taxon>Eukaryota</taxon>
        <taxon>Metamonada</taxon>
        <taxon>Carpediemonas-like organisms</taxon>
        <taxon>Kipferlia</taxon>
    </lineage>
</organism>
<gene>
    <name evidence="3" type="ORF">KIPB_004792</name>
</gene>
<evidence type="ECO:0000256" key="1">
    <source>
        <dbReference type="ARBA" id="ARBA00022540"/>
    </source>
</evidence>
<evidence type="ECO:0000313" key="3">
    <source>
        <dbReference type="EMBL" id="GIQ83464.1"/>
    </source>
</evidence>
<evidence type="ECO:0000313" key="4">
    <source>
        <dbReference type="Proteomes" id="UP000265618"/>
    </source>
</evidence>
<keyword evidence="1 3" id="KW-0396">Initiation factor</keyword>
<dbReference type="GO" id="GO:0003743">
    <property type="term" value="F:translation initiation factor activity"/>
    <property type="evidence" value="ECO:0007669"/>
    <property type="project" value="UniProtKB-KW"/>
</dbReference>
<dbReference type="SUPFAM" id="SSF55909">
    <property type="entry name" value="Pentein"/>
    <property type="match status" value="1"/>
</dbReference>
<dbReference type="InterPro" id="IPR002769">
    <property type="entry name" value="eIF6"/>
</dbReference>
<evidence type="ECO:0000256" key="2">
    <source>
        <dbReference type="ARBA" id="ARBA00022917"/>
    </source>
</evidence>
<comment type="caution">
    <text evidence="3">The sequence shown here is derived from an EMBL/GenBank/DDBJ whole genome shotgun (WGS) entry which is preliminary data.</text>
</comment>
<proteinExistence type="predicted"/>
<dbReference type="GO" id="GO:0043022">
    <property type="term" value="F:ribosome binding"/>
    <property type="evidence" value="ECO:0007669"/>
    <property type="project" value="InterPro"/>
</dbReference>
<keyword evidence="4" id="KW-1185">Reference proteome</keyword>
<sequence length="78" mass="8326">EQEELATLLQIPLVASTLNRGSSVVGAGLVANDWAGFVGMDTTAREVSVVDSVLKLDQHAKGASTQGVQDWMAWLEKE</sequence>